<dbReference type="Gene3D" id="2.60.40.4150">
    <property type="entry name" value="Type VI secretion system, lipoprotein SciN"/>
    <property type="match status" value="1"/>
</dbReference>
<dbReference type="Pfam" id="PF12790">
    <property type="entry name" value="T6SS-SciN"/>
    <property type="match status" value="1"/>
</dbReference>
<organism evidence="3 4">
    <name type="scientific">Burkholderia anthina</name>
    <dbReference type="NCBI Taxonomy" id="179879"/>
    <lineage>
        <taxon>Bacteria</taxon>
        <taxon>Pseudomonadati</taxon>
        <taxon>Pseudomonadota</taxon>
        <taxon>Betaproteobacteria</taxon>
        <taxon>Burkholderiales</taxon>
        <taxon>Burkholderiaceae</taxon>
        <taxon>Burkholderia</taxon>
        <taxon>Burkholderia cepacia complex</taxon>
    </lineage>
</organism>
<dbReference type="EMBL" id="CABVLY010000017">
    <property type="protein sequence ID" value="VVU51593.1"/>
    <property type="molecule type" value="Genomic_DNA"/>
</dbReference>
<evidence type="ECO:0000313" key="2">
    <source>
        <dbReference type="EMBL" id="MBM2768265.1"/>
    </source>
</evidence>
<keyword evidence="1" id="KW-1133">Transmembrane helix</keyword>
<reference evidence="2 5" key="2">
    <citation type="submission" date="2021-02" db="EMBL/GenBank/DDBJ databases">
        <title>Draft genome of the type strains Burkholderia anthina DSM16086.</title>
        <authorList>
            <person name="Hertel R."/>
            <person name="Meissner J."/>
            <person name="Poehlein A."/>
            <person name="Daniel R."/>
            <person name="Commichau F.M."/>
        </authorList>
    </citation>
    <scope>NUCLEOTIDE SEQUENCE [LARGE SCALE GENOMIC DNA]</scope>
    <source>
        <strain evidence="2 5">DSM 16086</strain>
    </source>
</reference>
<dbReference type="InterPro" id="IPR038706">
    <property type="entry name" value="Type_VI_SciN-like_sf"/>
</dbReference>
<reference evidence="3 4" key="1">
    <citation type="submission" date="2019-09" db="EMBL/GenBank/DDBJ databases">
        <authorList>
            <person name="Depoorter E."/>
        </authorList>
    </citation>
    <scope>NUCLEOTIDE SEQUENCE [LARGE SCALE GENOMIC DNA]</scope>
    <source>
        <strain evidence="3">LMG 20980</strain>
    </source>
</reference>
<dbReference type="AlphaFoldDB" id="A0A6P2GCZ9"/>
<keyword evidence="3" id="KW-0449">Lipoprotein</keyword>
<name>A0A6P2GCZ9_9BURK</name>
<accession>A0A6P2GCZ9</accession>
<dbReference type="RefSeq" id="WP_096500076.1">
    <property type="nucleotide sequence ID" value="NZ_CABVLY010000017.1"/>
</dbReference>
<dbReference type="EMBL" id="JAFCIQ010000012">
    <property type="protein sequence ID" value="MBM2768265.1"/>
    <property type="molecule type" value="Genomic_DNA"/>
</dbReference>
<dbReference type="PANTHER" id="PTHR37625:SF4">
    <property type="entry name" value="OUTER MEMBRANE LIPOPROTEIN"/>
    <property type="match status" value="1"/>
</dbReference>
<sequence length="181" mass="19666">MVSNFLSRFSTGLRIFGGLVVLSMVAGLGACGTASSPVAKEQVNLRLRMTASDGVNPNEWGAASPILVQVYELKSATAFETADYFTLQSDDRKAIANDALVVDEFILRPGEVRDVVRKSASATTAIGVLAGYRDLGKSVWRAVYRLPVAPDASWYRAVIPDKTQQLHVRFDRNVVSISKSE</sequence>
<keyword evidence="1" id="KW-0472">Membrane</keyword>
<evidence type="ECO:0000313" key="5">
    <source>
        <dbReference type="Proteomes" id="UP000755577"/>
    </source>
</evidence>
<dbReference type="GeneID" id="56502372"/>
<protein>
    <submittedName>
        <fullName evidence="3">Type VI secretion lipoprotein</fullName>
    </submittedName>
    <submittedName>
        <fullName evidence="2">Type VI secretion system lipoprotein TssJ</fullName>
    </submittedName>
</protein>
<evidence type="ECO:0000256" key="1">
    <source>
        <dbReference type="SAM" id="Phobius"/>
    </source>
</evidence>
<dbReference type="Proteomes" id="UP000494201">
    <property type="component" value="Unassembled WGS sequence"/>
</dbReference>
<evidence type="ECO:0000313" key="4">
    <source>
        <dbReference type="Proteomes" id="UP000494201"/>
    </source>
</evidence>
<proteinExistence type="predicted"/>
<dbReference type="NCBIfam" id="TIGR03352">
    <property type="entry name" value="VI_chp_3"/>
    <property type="match status" value="1"/>
</dbReference>
<dbReference type="InterPro" id="IPR017734">
    <property type="entry name" value="T6SS_SciN"/>
</dbReference>
<keyword evidence="1" id="KW-0812">Transmembrane</keyword>
<dbReference type="PANTHER" id="PTHR37625">
    <property type="entry name" value="OUTER MEMBRANE LIPOPROTEIN-RELATED"/>
    <property type="match status" value="1"/>
</dbReference>
<evidence type="ECO:0000313" key="3">
    <source>
        <dbReference type="EMBL" id="VVU51593.1"/>
    </source>
</evidence>
<keyword evidence="5" id="KW-1185">Reference proteome</keyword>
<feature type="transmembrane region" description="Helical" evidence="1">
    <location>
        <begin position="15"/>
        <end position="39"/>
    </location>
</feature>
<dbReference type="Proteomes" id="UP000755577">
    <property type="component" value="Unassembled WGS sequence"/>
</dbReference>
<gene>
    <name evidence="2" type="primary">tssJ</name>
    <name evidence="3" type="ORF">BAN20980_04315</name>
    <name evidence="2" type="ORF">JQK92_17735</name>
</gene>